<feature type="compositionally biased region" description="Low complexity" evidence="9">
    <location>
        <begin position="240"/>
        <end position="276"/>
    </location>
</feature>
<feature type="domain" description="DUF4772" evidence="10">
    <location>
        <begin position="5"/>
        <end position="94"/>
    </location>
</feature>
<comment type="caution">
    <text evidence="11">The sequence shown here is derived from an EMBL/GenBank/DDBJ whole genome shotgun (WGS) entry which is preliminary data.</text>
</comment>
<dbReference type="PANTHER" id="PTHR13006">
    <property type="entry name" value="PAPILLOMAVIRUS REGULATORY FACTOR PRF-1"/>
    <property type="match status" value="1"/>
</dbReference>
<evidence type="ECO:0000259" key="10">
    <source>
        <dbReference type="Pfam" id="PF15997"/>
    </source>
</evidence>
<dbReference type="EMBL" id="JAODUO010000810">
    <property type="protein sequence ID" value="KAK2174329.1"/>
    <property type="molecule type" value="Genomic_DNA"/>
</dbReference>
<reference evidence="11" key="1">
    <citation type="journal article" date="2023" name="Mol. Biol. Evol.">
        <title>Third-Generation Sequencing Reveals the Adaptive Role of the Epigenome in Three Deep-Sea Polychaetes.</title>
        <authorList>
            <person name="Perez M."/>
            <person name="Aroh O."/>
            <person name="Sun Y."/>
            <person name="Lan Y."/>
            <person name="Juniper S.K."/>
            <person name="Young C.R."/>
            <person name="Angers B."/>
            <person name="Qian P.Y."/>
        </authorList>
    </citation>
    <scope>NUCLEOTIDE SEQUENCE</scope>
    <source>
        <strain evidence="11">R07B-5</strain>
    </source>
</reference>
<evidence type="ECO:0000256" key="8">
    <source>
        <dbReference type="ARBA" id="ARBA00023242"/>
    </source>
</evidence>
<evidence type="ECO:0000313" key="12">
    <source>
        <dbReference type="Proteomes" id="UP001209878"/>
    </source>
</evidence>
<keyword evidence="5" id="KW-0805">Transcription regulation</keyword>
<dbReference type="GO" id="GO:0003700">
    <property type="term" value="F:DNA-binding transcription factor activity"/>
    <property type="evidence" value="ECO:0007669"/>
    <property type="project" value="TreeGrafter"/>
</dbReference>
<keyword evidence="12" id="KW-1185">Reference proteome</keyword>
<keyword evidence="3" id="KW-0863">Zinc-finger</keyword>
<evidence type="ECO:0000256" key="1">
    <source>
        <dbReference type="ARBA" id="ARBA00004123"/>
    </source>
</evidence>
<sequence length="306" mass="32961">MFGTRRLAKRSIVGSRVCALSTDGRYNPGVIESIQVWPNGEEVYTVNFTGGSRLTVQNRDIVGPGFQTVTSVNLKPGQKVYITHHGREVPGAIVRTFVGPDGEDDTRVCVKIAAATGSPDGDDVTVTRRLDDIRLMASRKSARLQDHDTDYSRLADLHPETKKRPVSHVIDVPAPAAKFSRSRKDHVSPTLDGLGSGSPREEFEAGIMDEHMAALVLTSLSCSPASPTFPPSMMEKGACSSPMTGSSVGSSGVWGMKSESSTPSPPQQSHSAPVSVVFGSSIDEGIELDESRLYFSEDWKTKEPTQ</sequence>
<gene>
    <name evidence="11" type="ORF">NP493_808g00003</name>
</gene>
<evidence type="ECO:0000256" key="2">
    <source>
        <dbReference type="ARBA" id="ARBA00022723"/>
    </source>
</evidence>
<dbReference type="Proteomes" id="UP001209878">
    <property type="component" value="Unassembled WGS sequence"/>
</dbReference>
<dbReference type="Gene3D" id="2.30.30.140">
    <property type="match status" value="1"/>
</dbReference>
<evidence type="ECO:0000256" key="7">
    <source>
        <dbReference type="ARBA" id="ARBA00023163"/>
    </source>
</evidence>
<keyword evidence="8" id="KW-0539">Nucleus</keyword>
<organism evidence="11 12">
    <name type="scientific">Ridgeia piscesae</name>
    <name type="common">Tubeworm</name>
    <dbReference type="NCBI Taxonomy" id="27915"/>
    <lineage>
        <taxon>Eukaryota</taxon>
        <taxon>Metazoa</taxon>
        <taxon>Spiralia</taxon>
        <taxon>Lophotrochozoa</taxon>
        <taxon>Annelida</taxon>
        <taxon>Polychaeta</taxon>
        <taxon>Sedentaria</taxon>
        <taxon>Canalipalpata</taxon>
        <taxon>Sabellida</taxon>
        <taxon>Siboglinidae</taxon>
        <taxon>Ridgeia</taxon>
    </lineage>
</organism>
<dbReference type="GO" id="GO:0000978">
    <property type="term" value="F:RNA polymerase II cis-regulatory region sequence-specific DNA binding"/>
    <property type="evidence" value="ECO:0007669"/>
    <property type="project" value="TreeGrafter"/>
</dbReference>
<keyword evidence="6" id="KW-0238">DNA-binding</keyword>
<protein>
    <recommendedName>
        <fullName evidence="10">DUF4772 domain-containing protein</fullName>
    </recommendedName>
</protein>
<keyword evidence="2" id="KW-0479">Metal-binding</keyword>
<feature type="region of interest" description="Disordered" evidence="9">
    <location>
        <begin position="236"/>
        <end position="276"/>
    </location>
</feature>
<evidence type="ECO:0000313" key="11">
    <source>
        <dbReference type="EMBL" id="KAK2174329.1"/>
    </source>
</evidence>
<dbReference type="GO" id="GO:0005634">
    <property type="term" value="C:nucleus"/>
    <property type="evidence" value="ECO:0007669"/>
    <property type="project" value="UniProtKB-SubCell"/>
</dbReference>
<evidence type="ECO:0000256" key="9">
    <source>
        <dbReference type="SAM" id="MobiDB-lite"/>
    </source>
</evidence>
<evidence type="ECO:0000256" key="3">
    <source>
        <dbReference type="ARBA" id="ARBA00022771"/>
    </source>
</evidence>
<evidence type="ECO:0000256" key="4">
    <source>
        <dbReference type="ARBA" id="ARBA00022833"/>
    </source>
</evidence>
<dbReference type="InterPro" id="IPR031940">
    <property type="entry name" value="DUF4772"/>
</dbReference>
<dbReference type="InterPro" id="IPR052253">
    <property type="entry name" value="CR1/CR2-DNA-binding_regulator"/>
</dbReference>
<keyword evidence="7" id="KW-0804">Transcription</keyword>
<dbReference type="AlphaFoldDB" id="A0AAD9KND2"/>
<dbReference type="Pfam" id="PF15997">
    <property type="entry name" value="DUF4772"/>
    <property type="match status" value="1"/>
</dbReference>
<evidence type="ECO:0000256" key="6">
    <source>
        <dbReference type="ARBA" id="ARBA00023125"/>
    </source>
</evidence>
<comment type="subcellular location">
    <subcellularLocation>
        <location evidence="1">Nucleus</location>
    </subcellularLocation>
</comment>
<proteinExistence type="predicted"/>
<name>A0AAD9KND2_RIDPI</name>
<dbReference type="GO" id="GO:0008270">
    <property type="term" value="F:zinc ion binding"/>
    <property type="evidence" value="ECO:0007669"/>
    <property type="project" value="UniProtKB-KW"/>
</dbReference>
<accession>A0AAD9KND2</accession>
<dbReference type="PANTHER" id="PTHR13006:SF9">
    <property type="entry name" value="GLUCOSE TRANSPORTER 4 ENHANCER FACTOR, ISOFORM G"/>
    <property type="match status" value="1"/>
</dbReference>
<evidence type="ECO:0000256" key="5">
    <source>
        <dbReference type="ARBA" id="ARBA00023015"/>
    </source>
</evidence>
<dbReference type="GO" id="GO:0006357">
    <property type="term" value="P:regulation of transcription by RNA polymerase II"/>
    <property type="evidence" value="ECO:0007669"/>
    <property type="project" value="TreeGrafter"/>
</dbReference>
<keyword evidence="4" id="KW-0862">Zinc</keyword>